<dbReference type="Pfam" id="PF00566">
    <property type="entry name" value="RabGAP-TBC"/>
    <property type="match status" value="1"/>
</dbReference>
<feature type="compositionally biased region" description="Polar residues" evidence="1">
    <location>
        <begin position="741"/>
        <end position="752"/>
    </location>
</feature>
<dbReference type="Proteomes" id="UP001342314">
    <property type="component" value="Unassembled WGS sequence"/>
</dbReference>
<evidence type="ECO:0000256" key="2">
    <source>
        <dbReference type="SAM" id="Phobius"/>
    </source>
</evidence>
<feature type="compositionally biased region" description="Low complexity" evidence="1">
    <location>
        <begin position="988"/>
        <end position="1004"/>
    </location>
</feature>
<proteinExistence type="predicted"/>
<feature type="compositionally biased region" description="Pro residues" evidence="1">
    <location>
        <begin position="854"/>
        <end position="865"/>
    </location>
</feature>
<dbReference type="PANTHER" id="PTHR22957:SF27">
    <property type="entry name" value="TBC1 DOMAIN FAMILY MEMBER 13"/>
    <property type="match status" value="1"/>
</dbReference>
<feature type="compositionally biased region" description="Low complexity" evidence="1">
    <location>
        <begin position="866"/>
        <end position="929"/>
    </location>
</feature>
<keyword evidence="5" id="KW-1185">Reference proteome</keyword>
<dbReference type="InterPro" id="IPR000195">
    <property type="entry name" value="Rab-GAP-TBC_dom"/>
</dbReference>
<evidence type="ECO:0000256" key="1">
    <source>
        <dbReference type="SAM" id="MobiDB-lite"/>
    </source>
</evidence>
<keyword evidence="2" id="KW-0812">Transmembrane</keyword>
<dbReference type="GO" id="GO:0006886">
    <property type="term" value="P:intracellular protein transport"/>
    <property type="evidence" value="ECO:0007669"/>
    <property type="project" value="TreeGrafter"/>
</dbReference>
<feature type="region of interest" description="Disordered" evidence="1">
    <location>
        <begin position="1"/>
        <end position="50"/>
    </location>
</feature>
<feature type="compositionally biased region" description="Low complexity" evidence="1">
    <location>
        <begin position="819"/>
        <end position="839"/>
    </location>
</feature>
<sequence length="1056" mass="111094">MAQRHSERVQRFESLLQPFSPPSSDPTSSSSSSALPVGEQPRGLGHGIPDAPAHLRAEAYHVLLSLAPTPTLVKQYRAFLAEVLPRVSALPVPEASSASLDKHDKLLREIEQDVERTFGALAWFGAPVEEDDEGEADPLWTRLEALRSADRAAAKRLSGVSVDEAPADASDSQPARPRARTRRQLLLRPLFLYAFLNPGVSFVQGMSYLAAVLLYILSAAKAPSLESEARTFFAFGALLAQLRDLYVPTLDEPAAGSNGGPGLGATVARFEALLLFLDPGVADALDRKGVQLGGFVVRWLTTLFATEFPLPDVVRIWDRLLSLYPPEEAHQAVDAMSPVLSHLLDLALAIVEMERQTILSPYAKLPKILERLQDLPIEGEGVDRLLRTAWDIRERRAGRASSNGTANKRSSTSSTPGKSVSELFGRRLWGSPSTPTKTAVAASDFELNDDRSSVAGGSDYTRPRFGSLAFSSPRSSQADLAENVTVVEGKVLPPPPARVDQHETIASLIEQELAIEERERQLDYPVDDAEGDAAPESKLKDRLRSSFSRFASSDTAAALSKRATNLQLAAAQSASRFQSSDAAAALFKAQSNAAAKAQQLRDQLAEQGPERIAKLREAAAGASGRLTASTGSERYAERQAGSPREAPFTPPGMLPAPSSPHGSPRFGSVDMSRAGSNGPKPLLLSSAARRARSESEDSSVVFARSPSQSPVLSRGGGLLSPDLSIPPLSRSPSRSGGTHGRSASSQVDSPTRSAVAGLPARAPASLQNDDSPIVSRRVQDAGGRGWQLSDAPIRRATPSNELPPLEVSVGGLGLEDSFPASSAPASALSPASVLSPPSAMGLSPREEPFAPETPFSPPSEPPFSPPSEAALSPSEAPFSPSPAASDVTAQRPPRGSSLSSSQPASASLVPPRKSSLAASVPPSASIPDSDTSPLPEPVEPAPHPDDVPLSSPVLSRASSPSLSRSTASGGAGLARRPAAGRKRTSRQGSVASASAGASVDLSGAEARKVASEFLTRRTSASAKGQRMSQADLSFDESGFLDAYGEEEEAAAADGQR</sequence>
<dbReference type="PROSITE" id="PS50086">
    <property type="entry name" value="TBC_RABGAP"/>
    <property type="match status" value="1"/>
</dbReference>
<dbReference type="GO" id="GO:0005096">
    <property type="term" value="F:GTPase activator activity"/>
    <property type="evidence" value="ECO:0007669"/>
    <property type="project" value="TreeGrafter"/>
</dbReference>
<dbReference type="InterPro" id="IPR035969">
    <property type="entry name" value="Rab-GAP_TBC_sf"/>
</dbReference>
<keyword evidence="2" id="KW-1133">Transmembrane helix</keyword>
<dbReference type="Gene3D" id="1.10.8.270">
    <property type="entry name" value="putative rabgap domain of human tbc1 domain family member 14 like domains"/>
    <property type="match status" value="1"/>
</dbReference>
<feature type="region of interest" description="Disordered" evidence="1">
    <location>
        <begin position="1012"/>
        <end position="1031"/>
    </location>
</feature>
<feature type="domain" description="Rab-GAP TBC" evidence="3">
    <location>
        <begin position="50"/>
        <end position="324"/>
    </location>
</feature>
<gene>
    <name evidence="4" type="ORF">Rhopal_000615-T1</name>
</gene>
<evidence type="ECO:0000259" key="3">
    <source>
        <dbReference type="PROSITE" id="PS50086"/>
    </source>
</evidence>
<evidence type="ECO:0000313" key="5">
    <source>
        <dbReference type="Proteomes" id="UP001342314"/>
    </source>
</evidence>
<dbReference type="SUPFAM" id="SSF47923">
    <property type="entry name" value="Ypt/Rab-GAP domain of gyp1p"/>
    <property type="match status" value="2"/>
</dbReference>
<accession>A0AAV5GDE0</accession>
<dbReference type="PANTHER" id="PTHR22957">
    <property type="entry name" value="TBC1 DOMAIN FAMILY MEMBER GTPASE-ACTIVATING PROTEIN"/>
    <property type="match status" value="1"/>
</dbReference>
<feature type="compositionally biased region" description="Polar residues" evidence="1">
    <location>
        <begin position="1016"/>
        <end position="1031"/>
    </location>
</feature>
<dbReference type="Gene3D" id="1.10.472.80">
    <property type="entry name" value="Ypt/Rab-GAP domain of gyp1p, domain 3"/>
    <property type="match status" value="1"/>
</dbReference>
<organism evidence="4 5">
    <name type="scientific">Rhodotorula paludigena</name>
    <dbReference type="NCBI Taxonomy" id="86838"/>
    <lineage>
        <taxon>Eukaryota</taxon>
        <taxon>Fungi</taxon>
        <taxon>Dikarya</taxon>
        <taxon>Basidiomycota</taxon>
        <taxon>Pucciniomycotina</taxon>
        <taxon>Microbotryomycetes</taxon>
        <taxon>Sporidiobolales</taxon>
        <taxon>Sporidiobolaceae</taxon>
        <taxon>Rhodotorula</taxon>
    </lineage>
</organism>
<feature type="region of interest" description="Disordered" evidence="1">
    <location>
        <begin position="397"/>
        <end position="435"/>
    </location>
</feature>
<dbReference type="AlphaFoldDB" id="A0AAV5GDE0"/>
<name>A0AAV5GDE0_9BASI</name>
<dbReference type="EMBL" id="BQKY01000002">
    <property type="protein sequence ID" value="GJN87660.1"/>
    <property type="molecule type" value="Genomic_DNA"/>
</dbReference>
<reference evidence="4 5" key="1">
    <citation type="submission" date="2021-12" db="EMBL/GenBank/DDBJ databases">
        <title>High titer production of polyol ester of fatty acids by Rhodotorula paludigena BS15 towards product separation-free biomass refinery.</title>
        <authorList>
            <person name="Mano J."/>
            <person name="Ono H."/>
            <person name="Tanaka T."/>
            <person name="Naito K."/>
            <person name="Sushida H."/>
            <person name="Ike M."/>
            <person name="Tokuyasu K."/>
            <person name="Kitaoka M."/>
        </authorList>
    </citation>
    <scope>NUCLEOTIDE SEQUENCE [LARGE SCALE GENOMIC DNA]</scope>
    <source>
        <strain evidence="4 5">BS15</strain>
    </source>
</reference>
<evidence type="ECO:0000313" key="4">
    <source>
        <dbReference type="EMBL" id="GJN87660.1"/>
    </source>
</evidence>
<protein>
    <recommendedName>
        <fullName evidence="3">Rab-GAP TBC domain-containing protein</fullName>
    </recommendedName>
</protein>
<feature type="compositionally biased region" description="Basic and acidic residues" evidence="1">
    <location>
        <begin position="1"/>
        <end position="11"/>
    </location>
</feature>
<feature type="compositionally biased region" description="Low complexity" evidence="1">
    <location>
        <begin position="947"/>
        <end position="977"/>
    </location>
</feature>
<comment type="caution">
    <text evidence="4">The sequence shown here is derived from an EMBL/GenBank/DDBJ whole genome shotgun (WGS) entry which is preliminary data.</text>
</comment>
<feature type="transmembrane region" description="Helical" evidence="2">
    <location>
        <begin position="190"/>
        <end position="217"/>
    </location>
</feature>
<feature type="compositionally biased region" description="Polar residues" evidence="1">
    <location>
        <begin position="400"/>
        <end position="409"/>
    </location>
</feature>
<keyword evidence="2" id="KW-0472">Membrane</keyword>
<feature type="region of interest" description="Disordered" evidence="1">
    <location>
        <begin position="617"/>
        <end position="1007"/>
    </location>
</feature>
<feature type="compositionally biased region" description="Pro residues" evidence="1">
    <location>
        <begin position="648"/>
        <end position="658"/>
    </location>
</feature>
<dbReference type="SMART" id="SM00164">
    <property type="entry name" value="TBC"/>
    <property type="match status" value="1"/>
</dbReference>
<feature type="compositionally biased region" description="Low complexity" evidence="1">
    <location>
        <begin position="719"/>
        <end position="736"/>
    </location>
</feature>